<protein>
    <submittedName>
        <fullName evidence="2">Uncharacterized protein</fullName>
    </submittedName>
</protein>
<name>A0A915KQX8_ROMCU</name>
<evidence type="ECO:0000313" key="2">
    <source>
        <dbReference type="WBParaSite" id="nRc.2.0.1.t40874-RA"/>
    </source>
</evidence>
<dbReference type="WBParaSite" id="nRc.2.0.1.t40874-RA">
    <property type="protein sequence ID" value="nRc.2.0.1.t40874-RA"/>
    <property type="gene ID" value="nRc.2.0.1.g40874"/>
</dbReference>
<dbReference type="Proteomes" id="UP000887565">
    <property type="component" value="Unplaced"/>
</dbReference>
<keyword evidence="1" id="KW-1185">Reference proteome</keyword>
<reference evidence="2" key="1">
    <citation type="submission" date="2022-11" db="UniProtKB">
        <authorList>
            <consortium name="WormBaseParasite"/>
        </authorList>
    </citation>
    <scope>IDENTIFICATION</scope>
</reference>
<dbReference type="AlphaFoldDB" id="A0A915KQX8"/>
<evidence type="ECO:0000313" key="1">
    <source>
        <dbReference type="Proteomes" id="UP000887565"/>
    </source>
</evidence>
<sequence>MMMVAFGKMIVAWCYDNGLNLAALNEHNECLSMAMFDSMTTQGCLFNVLSPMALAPANSDANVLSGSKIDLMKLLNNIAI</sequence>
<proteinExistence type="predicted"/>
<organism evidence="1 2">
    <name type="scientific">Romanomermis culicivorax</name>
    <name type="common">Nematode worm</name>
    <dbReference type="NCBI Taxonomy" id="13658"/>
    <lineage>
        <taxon>Eukaryota</taxon>
        <taxon>Metazoa</taxon>
        <taxon>Ecdysozoa</taxon>
        <taxon>Nematoda</taxon>
        <taxon>Enoplea</taxon>
        <taxon>Dorylaimia</taxon>
        <taxon>Mermithida</taxon>
        <taxon>Mermithoidea</taxon>
        <taxon>Mermithidae</taxon>
        <taxon>Romanomermis</taxon>
    </lineage>
</organism>
<accession>A0A915KQX8</accession>